<dbReference type="InterPro" id="IPR028992">
    <property type="entry name" value="Hedgehog/Intein_dom"/>
</dbReference>
<keyword evidence="2" id="KW-0964">Secreted</keyword>
<reference evidence="4 5" key="1">
    <citation type="submission" date="2020-04" db="EMBL/GenBank/DDBJ databases">
        <title>Donghicola sp., a member of the Rhodobacteraceae family isolated from mangrove forest in Thailand.</title>
        <authorList>
            <person name="Charoenyingcharoen P."/>
            <person name="Yukphan P."/>
        </authorList>
    </citation>
    <scope>NUCLEOTIDE SEQUENCE [LARGE SCALE GENOMIC DNA]</scope>
    <source>
        <strain evidence="4 5">B5-SW-15</strain>
    </source>
</reference>
<accession>A0A850QAQ8</accession>
<dbReference type="EMBL" id="JABCJE010000004">
    <property type="protein sequence ID" value="NVO24028.1"/>
    <property type="molecule type" value="Genomic_DNA"/>
</dbReference>
<dbReference type="GO" id="GO:0005509">
    <property type="term" value="F:calcium ion binding"/>
    <property type="evidence" value="ECO:0007669"/>
    <property type="project" value="InterPro"/>
</dbReference>
<dbReference type="PROSITE" id="PS00330">
    <property type="entry name" value="HEMOLYSIN_CALCIUM"/>
    <property type="match status" value="5"/>
</dbReference>
<evidence type="ECO:0000256" key="1">
    <source>
        <dbReference type="ARBA" id="ARBA00004613"/>
    </source>
</evidence>
<evidence type="ECO:0000313" key="5">
    <source>
        <dbReference type="Proteomes" id="UP000592216"/>
    </source>
</evidence>
<evidence type="ECO:0000259" key="3">
    <source>
        <dbReference type="Pfam" id="PF13403"/>
    </source>
</evidence>
<dbReference type="PRINTS" id="PR00313">
    <property type="entry name" value="CABNDNGRPT"/>
</dbReference>
<evidence type="ECO:0000313" key="4">
    <source>
        <dbReference type="EMBL" id="NVO24028.1"/>
    </source>
</evidence>
<dbReference type="PANTHER" id="PTHR38340:SF1">
    <property type="entry name" value="S-LAYER PROTEIN"/>
    <property type="match status" value="1"/>
</dbReference>
<name>A0A850QAQ8_9RHOB</name>
<dbReference type="PANTHER" id="PTHR38340">
    <property type="entry name" value="S-LAYER PROTEIN"/>
    <property type="match status" value="1"/>
</dbReference>
<dbReference type="InterPro" id="IPR036844">
    <property type="entry name" value="Hint_dom_sf"/>
</dbReference>
<dbReference type="SUPFAM" id="SSF51120">
    <property type="entry name" value="beta-Roll"/>
    <property type="match status" value="2"/>
</dbReference>
<dbReference type="Pfam" id="PF00353">
    <property type="entry name" value="HemolysinCabind"/>
    <property type="match status" value="6"/>
</dbReference>
<proteinExistence type="predicted"/>
<organism evidence="4 5">
    <name type="scientific">Donghicola mangrovi</name>
    <dbReference type="NCBI Taxonomy" id="2729614"/>
    <lineage>
        <taxon>Bacteria</taxon>
        <taxon>Pseudomonadati</taxon>
        <taxon>Pseudomonadota</taxon>
        <taxon>Alphaproteobacteria</taxon>
        <taxon>Rhodobacterales</taxon>
        <taxon>Roseobacteraceae</taxon>
        <taxon>Donghicola</taxon>
    </lineage>
</organism>
<comment type="caution">
    <text evidence="4">The sequence shown here is derived from an EMBL/GenBank/DDBJ whole genome shotgun (WGS) entry which is preliminary data.</text>
</comment>
<dbReference type="RefSeq" id="WP_177157842.1">
    <property type="nucleotide sequence ID" value="NZ_JABCJE010000004.1"/>
</dbReference>
<dbReference type="InterPro" id="IPR050557">
    <property type="entry name" value="RTX_toxin/Mannuronan_C5-epim"/>
</dbReference>
<dbReference type="AlphaFoldDB" id="A0A850QAQ8"/>
<dbReference type="GO" id="GO:0005576">
    <property type="term" value="C:extracellular region"/>
    <property type="evidence" value="ECO:0007669"/>
    <property type="project" value="UniProtKB-SubCell"/>
</dbReference>
<evidence type="ECO:0000256" key="2">
    <source>
        <dbReference type="ARBA" id="ARBA00022525"/>
    </source>
</evidence>
<dbReference type="Gene3D" id="2.170.16.10">
    <property type="entry name" value="Hedgehog/Intein (Hint) domain"/>
    <property type="match status" value="1"/>
</dbReference>
<comment type="subcellular location">
    <subcellularLocation>
        <location evidence="1">Secreted</location>
    </subcellularLocation>
</comment>
<feature type="domain" description="Hedgehog/Intein (Hint)" evidence="3">
    <location>
        <begin position="485"/>
        <end position="621"/>
    </location>
</feature>
<gene>
    <name evidence="4" type="ORF">HJ536_11740</name>
</gene>
<dbReference type="Proteomes" id="UP000592216">
    <property type="component" value="Unassembled WGS sequence"/>
</dbReference>
<sequence>MSTTFQVMYLGTLAHIDTTQGNEFAENASGILGTYYDANNPAYNWIGELSALNLSEDANDTYDTDNGGGYDTFRISGLGQSWDLAFDAVAEYNITLTYFDGTTANITAFVFQDVTGATFLAPETTTNADQIALTTKPIQSVSLTSVLSPDGDSGGDMIASRVNQYFAGQVDGTTGNDSMGVGYNDGMHVITENSDIIYGNDGNDTINGAGGNDSIDGGTGDDVIYGGTGNDTILGGTGADYIEGGDGTDVIYGGDGNDTIYYGSGDDTVYGGAGNDVIDDVGGSHLNGANLIYAGDGDDTVYSGAASETIYGDAGVDWIYAEEGDDFVYGGDDMDVLFGGDGNDYISGDGGDDYLIGDAGNDTLSGGIGNDNLYGLAGNDSLIGGDGNDIFHYAPGEGMDTIADFNTGNTGSITDGDNTNNDFIDLSGYYDGTAELRADFLDDGILNQSNTDADYSDNTQFLPGDGLVFQGANAYSFTTDNTGVVCFTEGTNIRTPGGPRMIEDLRIGDLVETVDHGALPIKWIGTSSYDELALTRNPKLRPIVVSARVFGAERDLIVSRQHAFLLPEQDQLARAIQLVKMNVPGVRIAQGRKRVTYFHIMFESHQLIYAEGIATESMYPGPQALKSLCPAALESLLGVFPDFIDIDSLDSACHVYGPTVREVVDFDALRTAAA</sequence>
<dbReference type="InterPro" id="IPR018511">
    <property type="entry name" value="Hemolysin-typ_Ca-bd_CS"/>
</dbReference>
<dbReference type="SUPFAM" id="SSF51294">
    <property type="entry name" value="Hedgehog/intein (Hint) domain"/>
    <property type="match status" value="1"/>
</dbReference>
<dbReference type="Pfam" id="PF13403">
    <property type="entry name" value="Hint_2"/>
    <property type="match status" value="1"/>
</dbReference>
<dbReference type="Gene3D" id="2.150.10.10">
    <property type="entry name" value="Serralysin-like metalloprotease, C-terminal"/>
    <property type="match status" value="4"/>
</dbReference>
<dbReference type="InterPro" id="IPR001343">
    <property type="entry name" value="Hemolysn_Ca-bd"/>
</dbReference>
<protein>
    <recommendedName>
        <fullName evidence="3">Hedgehog/Intein (Hint) domain-containing protein</fullName>
    </recommendedName>
</protein>
<dbReference type="InterPro" id="IPR011049">
    <property type="entry name" value="Serralysin-like_metalloprot_C"/>
</dbReference>